<feature type="repeat" description="TPR" evidence="3">
    <location>
        <begin position="489"/>
        <end position="522"/>
    </location>
</feature>
<dbReference type="STRING" id="364032.SAMN05443662_1372"/>
<dbReference type="Proteomes" id="UP000198461">
    <property type="component" value="Unassembled WGS sequence"/>
</dbReference>
<organism evidence="5 6">
    <name type="scientific">Sulfurivirga caldicuralii</name>
    <dbReference type="NCBI Taxonomy" id="364032"/>
    <lineage>
        <taxon>Bacteria</taxon>
        <taxon>Pseudomonadati</taxon>
        <taxon>Pseudomonadota</taxon>
        <taxon>Gammaproteobacteria</taxon>
        <taxon>Thiotrichales</taxon>
        <taxon>Piscirickettsiaceae</taxon>
        <taxon>Sulfurivirga</taxon>
    </lineage>
</organism>
<protein>
    <submittedName>
        <fullName evidence="5">Tetratricopeptide repeat-containing protein</fullName>
    </submittedName>
</protein>
<accession>A0A1N6GJJ6</accession>
<keyword evidence="1" id="KW-0677">Repeat</keyword>
<dbReference type="PANTHER" id="PTHR45586">
    <property type="entry name" value="TPR REPEAT-CONTAINING PROTEIN PA4667"/>
    <property type="match status" value="1"/>
</dbReference>
<feature type="chain" id="PRO_5013065678" evidence="4">
    <location>
        <begin position="29"/>
        <end position="569"/>
    </location>
</feature>
<evidence type="ECO:0000256" key="3">
    <source>
        <dbReference type="PROSITE-ProRule" id="PRU00339"/>
    </source>
</evidence>
<dbReference type="InterPro" id="IPR011990">
    <property type="entry name" value="TPR-like_helical_dom_sf"/>
</dbReference>
<dbReference type="PROSITE" id="PS50005">
    <property type="entry name" value="TPR"/>
    <property type="match status" value="1"/>
</dbReference>
<evidence type="ECO:0000256" key="1">
    <source>
        <dbReference type="ARBA" id="ARBA00022737"/>
    </source>
</evidence>
<dbReference type="SMART" id="SM00028">
    <property type="entry name" value="TPR"/>
    <property type="match status" value="8"/>
</dbReference>
<dbReference type="InterPro" id="IPR051012">
    <property type="entry name" value="CellSynth/LPSAsmb/PSIAsmb"/>
</dbReference>
<dbReference type="AlphaFoldDB" id="A0A1N6GJJ6"/>
<proteinExistence type="predicted"/>
<evidence type="ECO:0000256" key="2">
    <source>
        <dbReference type="ARBA" id="ARBA00022803"/>
    </source>
</evidence>
<dbReference type="Pfam" id="PF13424">
    <property type="entry name" value="TPR_12"/>
    <property type="match status" value="1"/>
</dbReference>
<dbReference type="PANTHER" id="PTHR45586:SF1">
    <property type="entry name" value="LIPOPOLYSACCHARIDE ASSEMBLY PROTEIN B"/>
    <property type="match status" value="1"/>
</dbReference>
<dbReference type="Gene3D" id="1.25.40.10">
    <property type="entry name" value="Tetratricopeptide repeat domain"/>
    <property type="match status" value="4"/>
</dbReference>
<dbReference type="SUPFAM" id="SSF81901">
    <property type="entry name" value="HCP-like"/>
    <property type="match status" value="1"/>
</dbReference>
<evidence type="ECO:0000256" key="4">
    <source>
        <dbReference type="SAM" id="SignalP"/>
    </source>
</evidence>
<keyword evidence="4" id="KW-0732">Signal</keyword>
<dbReference type="SUPFAM" id="SSF48452">
    <property type="entry name" value="TPR-like"/>
    <property type="match status" value="2"/>
</dbReference>
<sequence length="569" mass="63885">MPAMMMRKFLLSAATALALAGCSGTALQKPADPTAPAATSSLPPEVMYQVLVAELLAQRGDYDGAYKLLEPLVRRLRDPELAQWLFTLSMQTYDLKKIEAASLLWHDIEPKNPTPLRAAWLLALRQGNLAEALNLFDQYQQVTPESLDDDLLLAGERVAGAIRSKAAETFVEALLKRYGTHWGAHVAAGQILAARQQWDRSLAALRRALELDAPPQRVHPLLVRTYLAAGRHREGLEALADYVRAHPEDWQTQAEYARLEVATGQFREAEARFLAVLKQKPNADVARLALGLLRLERGDYAEAEQDLKAVLDNPITAQTAAYYLGQLYEKQGKVDEAIKYYAQVQHPKYQFDAQLRMVRLLYPRIGLKKALALLDKFHPKDLAQQIELLLTRAQLYQAAGDRAGALATASKVETLAADDVQTLLTLSALYYDLKAYDRYEALLRKVLTLAPDNPEALNALGYFYVEQNRNLDEAKQLLEKALKRSPDSYYILDSVGWLYYRLGDLDKAADYLRRALALQADEEVLAHLLEVEAARGDRQAVEQLLRKYDKLIAGSEMLGKLVKRLRQKP</sequence>
<evidence type="ECO:0000313" key="6">
    <source>
        <dbReference type="Proteomes" id="UP000198461"/>
    </source>
</evidence>
<name>A0A1N6GJJ6_9GAMM</name>
<keyword evidence="2 3" id="KW-0802">TPR repeat</keyword>
<dbReference type="InterPro" id="IPR019734">
    <property type="entry name" value="TPR_rpt"/>
</dbReference>
<dbReference type="EMBL" id="FSRE01000003">
    <property type="protein sequence ID" value="SIO07651.1"/>
    <property type="molecule type" value="Genomic_DNA"/>
</dbReference>
<reference evidence="5 6" key="1">
    <citation type="submission" date="2016-11" db="EMBL/GenBank/DDBJ databases">
        <authorList>
            <person name="Jaros S."/>
            <person name="Januszkiewicz K."/>
            <person name="Wedrychowicz H."/>
        </authorList>
    </citation>
    <scope>NUCLEOTIDE SEQUENCE [LARGE SCALE GENOMIC DNA]</scope>
    <source>
        <strain evidence="5 6">DSM 17737</strain>
    </source>
</reference>
<keyword evidence="6" id="KW-1185">Reference proteome</keyword>
<evidence type="ECO:0000313" key="5">
    <source>
        <dbReference type="EMBL" id="SIO07651.1"/>
    </source>
</evidence>
<gene>
    <name evidence="5" type="ORF">SAMN05443662_1372</name>
</gene>
<dbReference type="Pfam" id="PF13432">
    <property type="entry name" value="TPR_16"/>
    <property type="match status" value="2"/>
</dbReference>
<dbReference type="PROSITE" id="PS51257">
    <property type="entry name" value="PROKAR_LIPOPROTEIN"/>
    <property type="match status" value="1"/>
</dbReference>
<feature type="signal peptide" evidence="4">
    <location>
        <begin position="1"/>
        <end position="28"/>
    </location>
</feature>